<organism evidence="6 7">
    <name type="scientific">Polysphondylium violaceum</name>
    <dbReference type="NCBI Taxonomy" id="133409"/>
    <lineage>
        <taxon>Eukaryota</taxon>
        <taxon>Amoebozoa</taxon>
        <taxon>Evosea</taxon>
        <taxon>Eumycetozoa</taxon>
        <taxon>Dictyostelia</taxon>
        <taxon>Dictyosteliales</taxon>
        <taxon>Dictyosteliaceae</taxon>
        <taxon>Polysphondylium</taxon>
    </lineage>
</organism>
<evidence type="ECO:0000256" key="1">
    <source>
        <dbReference type="ARBA" id="ARBA00004141"/>
    </source>
</evidence>
<name>A0A8J4UPE2_9MYCE</name>
<gene>
    <name evidence="6" type="ORF">CYY_009578</name>
</gene>
<keyword evidence="2 5" id="KW-0812">Transmembrane</keyword>
<dbReference type="SUPFAM" id="SSF103473">
    <property type="entry name" value="MFS general substrate transporter"/>
    <property type="match status" value="1"/>
</dbReference>
<evidence type="ECO:0000256" key="3">
    <source>
        <dbReference type="ARBA" id="ARBA00022989"/>
    </source>
</evidence>
<dbReference type="OrthoDB" id="6415790at2759"/>
<sequence>MFYNYLKKTFGHDLHNILWLIALYLIQGIPIGLSFGTIPFLLHKHATYTQIGIFYFSTYPYSLKLLWSPLVDSYYWKSFGRRKSWIVPIQIIAGLFFIAISFKIEYLVEHVQSFILPVTAFFFILIFLMATQDIAVDAWALTILSKSNLHYASICQTIGLNTGYFLSYTIFLALNSPSFANRYFRSTPSEEGMITLSGYVFFWGCVFVMFSIYLALFKGEENNHIIMKEKVDRVEENVYNYSSSSSPITTPPNELNHEIDLEPIQVYKQLWKIIKMPHIKTLALMFLMSKVVFQANESVLNLKLLEKGLKREDIAFFSIIQFPCVILFSILSSNWFKHKPLTTWTYSYIVAVLFVFLNMLGVVNFPQNQEIGYYFLVLLVCSLCFAFTYTLMSSSQSSFFLKISDKSIGGTYVTLLNTIANFAGTYPKFFIFILIDFWTTSKCIVNNNNSNSSNSTTNFSSPITFDNISKELCHEKGGEYIILQDGYYIVSVLSILYGVFMFFVLKKYLIPIERIKL</sequence>
<dbReference type="AlphaFoldDB" id="A0A8J4UPE2"/>
<dbReference type="EMBL" id="AJWJ01000747">
    <property type="protein sequence ID" value="KAF2069106.1"/>
    <property type="molecule type" value="Genomic_DNA"/>
</dbReference>
<dbReference type="Pfam" id="PF13000">
    <property type="entry name" value="Acatn"/>
    <property type="match status" value="2"/>
</dbReference>
<keyword evidence="4 5" id="KW-0472">Membrane</keyword>
<comment type="subcellular location">
    <subcellularLocation>
        <location evidence="1">Membrane</location>
        <topology evidence="1">Multi-pass membrane protein</topology>
    </subcellularLocation>
</comment>
<dbReference type="GO" id="GO:0035348">
    <property type="term" value="P:acetyl-CoA transmembrane transport"/>
    <property type="evidence" value="ECO:0007669"/>
    <property type="project" value="InterPro"/>
</dbReference>
<comment type="caution">
    <text evidence="6">The sequence shown here is derived from an EMBL/GenBank/DDBJ whole genome shotgun (WGS) entry which is preliminary data.</text>
</comment>
<dbReference type="GO" id="GO:0008521">
    <property type="term" value="F:acetyl-CoA transmembrane transporter activity"/>
    <property type="evidence" value="ECO:0007669"/>
    <property type="project" value="InterPro"/>
</dbReference>
<feature type="transmembrane region" description="Helical" evidence="5">
    <location>
        <begin position="371"/>
        <end position="391"/>
    </location>
</feature>
<feature type="transmembrane region" description="Helical" evidence="5">
    <location>
        <begin position="85"/>
        <end position="104"/>
    </location>
</feature>
<keyword evidence="3 5" id="KW-1133">Transmembrane helix</keyword>
<protein>
    <recommendedName>
        <fullName evidence="8">Acetyl-coenzyme A transporter 1</fullName>
    </recommendedName>
</protein>
<evidence type="ECO:0000256" key="4">
    <source>
        <dbReference type="ARBA" id="ARBA00023136"/>
    </source>
</evidence>
<dbReference type="PANTHER" id="PTHR12778">
    <property type="entry name" value="SOLUTE CARRIER FAMILY 33 ACETYL-COA TRANSPORTER -RELATED"/>
    <property type="match status" value="1"/>
</dbReference>
<feature type="transmembrane region" description="Helical" evidence="5">
    <location>
        <begin position="110"/>
        <end position="130"/>
    </location>
</feature>
<evidence type="ECO:0000256" key="5">
    <source>
        <dbReference type="SAM" id="Phobius"/>
    </source>
</evidence>
<feature type="transmembrane region" description="Helical" evidence="5">
    <location>
        <begin position="486"/>
        <end position="505"/>
    </location>
</feature>
<dbReference type="GO" id="GO:0016020">
    <property type="term" value="C:membrane"/>
    <property type="evidence" value="ECO:0007669"/>
    <property type="project" value="UniProtKB-SubCell"/>
</dbReference>
<dbReference type="Proteomes" id="UP000695562">
    <property type="component" value="Unassembled WGS sequence"/>
</dbReference>
<dbReference type="InterPro" id="IPR004752">
    <property type="entry name" value="AmpG_permease/AT-1"/>
</dbReference>
<dbReference type="PANTHER" id="PTHR12778:SF9">
    <property type="entry name" value="ACETYL-COENZYME A TRANSPORTER 1"/>
    <property type="match status" value="1"/>
</dbReference>
<feature type="transmembrane region" description="Helical" evidence="5">
    <location>
        <begin position="151"/>
        <end position="174"/>
    </location>
</feature>
<feature type="transmembrane region" description="Helical" evidence="5">
    <location>
        <begin position="348"/>
        <end position="365"/>
    </location>
</feature>
<keyword evidence="7" id="KW-1185">Reference proteome</keyword>
<feature type="transmembrane region" description="Helical" evidence="5">
    <location>
        <begin position="17"/>
        <end position="42"/>
    </location>
</feature>
<evidence type="ECO:0000256" key="2">
    <source>
        <dbReference type="ARBA" id="ARBA00022692"/>
    </source>
</evidence>
<dbReference type="InterPro" id="IPR024371">
    <property type="entry name" value="AcetylCoA_trans_1-like"/>
</dbReference>
<evidence type="ECO:0008006" key="8">
    <source>
        <dbReference type="Google" id="ProtNLM"/>
    </source>
</evidence>
<reference evidence="6" key="1">
    <citation type="submission" date="2020-01" db="EMBL/GenBank/DDBJ databases">
        <title>Development of genomics and gene disruption for Polysphondylium violaceum indicates a role for the polyketide synthase stlB in stalk morphogenesis.</title>
        <authorList>
            <person name="Narita B."/>
            <person name="Kawabe Y."/>
            <person name="Kin K."/>
            <person name="Saito T."/>
            <person name="Gibbs R."/>
            <person name="Kuspa A."/>
            <person name="Muzny D."/>
            <person name="Queller D."/>
            <person name="Richards S."/>
            <person name="Strassman J."/>
            <person name="Sucgang R."/>
            <person name="Worley K."/>
            <person name="Schaap P."/>
        </authorList>
    </citation>
    <scope>NUCLEOTIDE SEQUENCE</scope>
    <source>
        <strain evidence="6">QSvi11</strain>
    </source>
</reference>
<feature type="transmembrane region" description="Helical" evidence="5">
    <location>
        <begin position="412"/>
        <end position="435"/>
    </location>
</feature>
<dbReference type="InterPro" id="IPR036259">
    <property type="entry name" value="MFS_trans_sf"/>
</dbReference>
<feature type="transmembrane region" description="Helical" evidence="5">
    <location>
        <begin position="315"/>
        <end position="336"/>
    </location>
</feature>
<accession>A0A8J4UPE2</accession>
<proteinExistence type="predicted"/>
<dbReference type="Gene3D" id="1.20.1250.20">
    <property type="entry name" value="MFS general substrate transporter like domains"/>
    <property type="match status" value="1"/>
</dbReference>
<feature type="transmembrane region" description="Helical" evidence="5">
    <location>
        <begin position="194"/>
        <end position="217"/>
    </location>
</feature>
<evidence type="ECO:0000313" key="7">
    <source>
        <dbReference type="Proteomes" id="UP000695562"/>
    </source>
</evidence>
<evidence type="ECO:0000313" key="6">
    <source>
        <dbReference type="EMBL" id="KAF2069106.1"/>
    </source>
</evidence>
<dbReference type="FunFam" id="1.20.1250.20:FF:000289">
    <property type="entry name" value="Acetyl-coenzyme A transporter 1"/>
    <property type="match status" value="1"/>
</dbReference>